<protein>
    <submittedName>
        <fullName evidence="1">Uncharacterized protein</fullName>
    </submittedName>
</protein>
<dbReference type="EMBL" id="VYYT01000081">
    <property type="protein sequence ID" value="KAK2771358.1"/>
    <property type="molecule type" value="Genomic_DNA"/>
</dbReference>
<accession>A0AAD9YNX1</accession>
<evidence type="ECO:0000313" key="1">
    <source>
        <dbReference type="EMBL" id="KAK2771358.1"/>
    </source>
</evidence>
<dbReference type="AlphaFoldDB" id="A0AAD9YNX1"/>
<organism evidence="1 2">
    <name type="scientific">Colletotrichum kahawae</name>
    <name type="common">Coffee berry disease fungus</name>
    <dbReference type="NCBI Taxonomy" id="34407"/>
    <lineage>
        <taxon>Eukaryota</taxon>
        <taxon>Fungi</taxon>
        <taxon>Dikarya</taxon>
        <taxon>Ascomycota</taxon>
        <taxon>Pezizomycotina</taxon>
        <taxon>Sordariomycetes</taxon>
        <taxon>Hypocreomycetidae</taxon>
        <taxon>Glomerellales</taxon>
        <taxon>Glomerellaceae</taxon>
        <taxon>Colletotrichum</taxon>
        <taxon>Colletotrichum gloeosporioides species complex</taxon>
    </lineage>
</organism>
<proteinExistence type="predicted"/>
<evidence type="ECO:0000313" key="2">
    <source>
        <dbReference type="Proteomes" id="UP001281614"/>
    </source>
</evidence>
<name>A0AAD9YNX1_COLKA</name>
<keyword evidence="2" id="KW-1185">Reference proteome</keyword>
<gene>
    <name evidence="1" type="ORF">CKAH01_14355</name>
</gene>
<reference evidence="1" key="1">
    <citation type="submission" date="2023-02" db="EMBL/GenBank/DDBJ databases">
        <title>Colletotrichum kahawae CIFC_Que2 genome sequencing and assembly.</title>
        <authorList>
            <person name="Baroncelli R."/>
        </authorList>
    </citation>
    <scope>NUCLEOTIDE SEQUENCE</scope>
    <source>
        <strain evidence="1">CIFC_Que2</strain>
    </source>
</reference>
<dbReference type="Proteomes" id="UP001281614">
    <property type="component" value="Unassembled WGS sequence"/>
</dbReference>
<sequence>MQKSCKEFSINKHAMLPLEERIKLKPCWSPSAKTVEANRSTLG</sequence>
<comment type="caution">
    <text evidence="1">The sequence shown here is derived from an EMBL/GenBank/DDBJ whole genome shotgun (WGS) entry which is preliminary data.</text>
</comment>